<reference evidence="2" key="1">
    <citation type="submission" date="2022-11" db="EMBL/GenBank/DDBJ databases">
        <authorList>
            <person name="Hyden B.L."/>
            <person name="Feng K."/>
            <person name="Yates T."/>
            <person name="Jawdy S."/>
            <person name="Smart L.B."/>
            <person name="Muchero W."/>
        </authorList>
    </citation>
    <scope>NUCLEOTIDE SEQUENCE</scope>
    <source>
        <tissue evidence="2">Shoot tip</tissue>
    </source>
</reference>
<sequence length="85" mass="9683">MKTVPLAGNEEIKWQHPESENMYPLDIWHSLKSNVAPANKETALFEFENGEGRSVVELNVRISSPFPEEPSFQNNNTEEPEQQLG</sequence>
<evidence type="ECO:0000313" key="3">
    <source>
        <dbReference type="Proteomes" id="UP001151529"/>
    </source>
</evidence>
<evidence type="ECO:0000313" key="2">
    <source>
        <dbReference type="EMBL" id="KAJ6721319.1"/>
    </source>
</evidence>
<dbReference type="AlphaFoldDB" id="A0A9Q0Z4N6"/>
<dbReference type="EMBL" id="JAPFFL010000006">
    <property type="protein sequence ID" value="KAJ6721319.1"/>
    <property type="molecule type" value="Genomic_DNA"/>
</dbReference>
<keyword evidence="3" id="KW-1185">Reference proteome</keyword>
<proteinExistence type="predicted"/>
<gene>
    <name evidence="2" type="ORF">OIU85_024412</name>
</gene>
<accession>A0A9Q0Z4N6</accession>
<evidence type="ECO:0000256" key="1">
    <source>
        <dbReference type="SAM" id="MobiDB-lite"/>
    </source>
</evidence>
<comment type="caution">
    <text evidence="2">The sequence shown here is derived from an EMBL/GenBank/DDBJ whole genome shotgun (WGS) entry which is preliminary data.</text>
</comment>
<protein>
    <submittedName>
        <fullName evidence="2">Uncharacterized protein</fullName>
    </submittedName>
</protein>
<dbReference type="Proteomes" id="UP001151529">
    <property type="component" value="Chromosome 10"/>
</dbReference>
<organism evidence="2 3">
    <name type="scientific">Salix viminalis</name>
    <name type="common">Common osier</name>
    <name type="synonym">Basket willow</name>
    <dbReference type="NCBI Taxonomy" id="40686"/>
    <lineage>
        <taxon>Eukaryota</taxon>
        <taxon>Viridiplantae</taxon>
        <taxon>Streptophyta</taxon>
        <taxon>Embryophyta</taxon>
        <taxon>Tracheophyta</taxon>
        <taxon>Spermatophyta</taxon>
        <taxon>Magnoliopsida</taxon>
        <taxon>eudicotyledons</taxon>
        <taxon>Gunneridae</taxon>
        <taxon>Pentapetalae</taxon>
        <taxon>rosids</taxon>
        <taxon>fabids</taxon>
        <taxon>Malpighiales</taxon>
        <taxon>Salicaceae</taxon>
        <taxon>Saliceae</taxon>
        <taxon>Salix</taxon>
    </lineage>
</organism>
<name>A0A9Q0Z4N6_SALVM</name>
<reference evidence="2" key="2">
    <citation type="journal article" date="2023" name="Int. J. Mol. Sci.">
        <title>De Novo Assembly and Annotation of 11 Diverse Shrub Willow (Salix) Genomes Reveals Novel Gene Organization in Sex-Linked Regions.</title>
        <authorList>
            <person name="Hyden B."/>
            <person name="Feng K."/>
            <person name="Yates T.B."/>
            <person name="Jawdy S."/>
            <person name="Cereghino C."/>
            <person name="Smart L.B."/>
            <person name="Muchero W."/>
        </authorList>
    </citation>
    <scope>NUCLEOTIDE SEQUENCE [LARGE SCALE GENOMIC DNA]</scope>
    <source>
        <tissue evidence="2">Shoot tip</tissue>
    </source>
</reference>
<feature type="region of interest" description="Disordered" evidence="1">
    <location>
        <begin position="64"/>
        <end position="85"/>
    </location>
</feature>